<dbReference type="EMBL" id="QJPH01000150">
    <property type="protein sequence ID" value="PZN84573.1"/>
    <property type="molecule type" value="Genomic_DNA"/>
</dbReference>
<dbReference type="SUPFAM" id="SSF52540">
    <property type="entry name" value="P-loop containing nucleoside triphosphate hydrolases"/>
    <property type="match status" value="1"/>
</dbReference>
<dbReference type="Gene3D" id="3.40.50.300">
    <property type="entry name" value="P-loop containing nucleotide triphosphate hydrolases"/>
    <property type="match status" value="1"/>
</dbReference>
<evidence type="ECO:0000259" key="1">
    <source>
        <dbReference type="Pfam" id="PF19993"/>
    </source>
</evidence>
<accession>A0A2W4RNL9</accession>
<dbReference type="Pfam" id="PF19993">
    <property type="entry name" value="DO-GTPase2"/>
    <property type="match status" value="1"/>
</dbReference>
<dbReference type="Proteomes" id="UP000249396">
    <property type="component" value="Unassembled WGS sequence"/>
</dbReference>
<feature type="domain" description="Double-GTPase 2" evidence="1">
    <location>
        <begin position="312"/>
        <end position="471"/>
    </location>
</feature>
<reference evidence="2 3" key="1">
    <citation type="journal article" date="2018" name="Aquat. Microb. Ecol.">
        <title>Gammaproteobacterial methanotrophs dominate.</title>
        <authorList>
            <person name="Rissanen A.J."/>
            <person name="Saarenheimo J."/>
            <person name="Tiirola M."/>
            <person name="Peura S."/>
            <person name="Aalto S.L."/>
            <person name="Karvinen A."/>
            <person name="Nykanen H."/>
        </authorList>
    </citation>
    <scope>NUCLEOTIDE SEQUENCE [LARGE SCALE GENOMIC DNA]</scope>
    <source>
        <strain evidence="2">AMbin10</strain>
    </source>
</reference>
<evidence type="ECO:0000313" key="2">
    <source>
        <dbReference type="EMBL" id="PZN84573.1"/>
    </source>
</evidence>
<comment type="caution">
    <text evidence="2">The sequence shown here is derived from an EMBL/GenBank/DDBJ whole genome shotgun (WGS) entry which is preliminary data.</text>
</comment>
<evidence type="ECO:0000313" key="3">
    <source>
        <dbReference type="Proteomes" id="UP000249396"/>
    </source>
</evidence>
<sequence>MAKHDPWQWPALQGMPATLPAKLEYQRGVFGKVHGVRSDFRWIARSADFKRGNELEEALYLGSQDKPCALPFWRCLAAVHYAGFAYPSRAKDAAQRGGFLEKQIADLGRSVLPAALSALLSLRMVWQWNDSIWWDRQESVNWSQPDSVLPIAAADCPGLDLEGLGDRLGKAIAEGLAGLMELGKESLAYFYASLLAGETPAILPSTKPLGPEALAALLLPLPRPLADRLSLLGWVPSNLYELKDLGKCWDGAVLAVGHNAPELSSKAKEYQAEAERMADAIYAADPDRLRLPSPVLPAPASTDPQDDSLQLAIWGPSSAGKTVLMAQLFLENAEKESDWLIVPNETSLQFIQNMRQSRGGNGFPPATPENFVSQLRYQFFNRTTGISASLLVEERPGRDYEKQKQDIRQRMKSADGLVLLIDPYRESRKLDEELANLFTHMQVDRQGIHPQDTRPIAVCLSKADDLINNPADLRHAMERPDDFVKTRDRWGLVPLFGRYCANYRFFPVSAVGVGLRHGIAESNTFYDENLKLRVKGKSQSFNLMAPFIWLIDQLRRARI</sequence>
<dbReference type="InterPro" id="IPR027417">
    <property type="entry name" value="P-loop_NTPase"/>
</dbReference>
<proteinExistence type="predicted"/>
<dbReference type="AlphaFoldDB" id="A0A2W4RNL9"/>
<name>A0A2W4RNL9_9GAMM</name>
<organism evidence="2 3">
    <name type="scientific">Candidatus Methylumidiphilus alinenensis</name>
    <dbReference type="NCBI Taxonomy" id="2202197"/>
    <lineage>
        <taxon>Bacteria</taxon>
        <taxon>Pseudomonadati</taxon>
        <taxon>Pseudomonadota</taxon>
        <taxon>Gammaproteobacteria</taxon>
        <taxon>Methylococcales</taxon>
        <taxon>Candidatus Methylumidiphilus</taxon>
    </lineage>
</organism>
<gene>
    <name evidence="2" type="ORF">DM484_02650</name>
</gene>
<protein>
    <recommendedName>
        <fullName evidence="1">Double-GTPase 2 domain-containing protein</fullName>
    </recommendedName>
</protein>
<dbReference type="InterPro" id="IPR045528">
    <property type="entry name" value="DO-GTPase2"/>
</dbReference>